<dbReference type="GO" id="GO:0003700">
    <property type="term" value="F:DNA-binding transcription factor activity"/>
    <property type="evidence" value="ECO:0007669"/>
    <property type="project" value="TreeGrafter"/>
</dbReference>
<organism evidence="5 6">
    <name type="scientific">Azospirillum griseum</name>
    <dbReference type="NCBI Taxonomy" id="2496639"/>
    <lineage>
        <taxon>Bacteria</taxon>
        <taxon>Pseudomonadati</taxon>
        <taxon>Pseudomonadota</taxon>
        <taxon>Alphaproteobacteria</taxon>
        <taxon>Rhodospirillales</taxon>
        <taxon>Azospirillaceae</taxon>
        <taxon>Azospirillum</taxon>
    </lineage>
</organism>
<dbReference type="Pfam" id="PF13377">
    <property type="entry name" value="Peripla_BP_3"/>
    <property type="match status" value="1"/>
</dbReference>
<dbReference type="OrthoDB" id="9772505at2"/>
<dbReference type="Gene3D" id="3.40.50.2300">
    <property type="match status" value="2"/>
</dbReference>
<dbReference type="InterPro" id="IPR010982">
    <property type="entry name" value="Lambda_DNA-bd_dom_sf"/>
</dbReference>
<keyword evidence="2 5" id="KW-0238">DNA-binding</keyword>
<dbReference type="Gene3D" id="1.10.260.40">
    <property type="entry name" value="lambda repressor-like DNA-binding domains"/>
    <property type="match status" value="1"/>
</dbReference>
<keyword evidence="3" id="KW-0804">Transcription</keyword>
<dbReference type="Proteomes" id="UP000277007">
    <property type="component" value="Unassembled WGS sequence"/>
</dbReference>
<evidence type="ECO:0000313" key="6">
    <source>
        <dbReference type="Proteomes" id="UP000277007"/>
    </source>
</evidence>
<dbReference type="InterPro" id="IPR046335">
    <property type="entry name" value="LacI/GalR-like_sensor"/>
</dbReference>
<dbReference type="PANTHER" id="PTHR30146:SF109">
    <property type="entry name" value="HTH-TYPE TRANSCRIPTIONAL REGULATOR GALS"/>
    <property type="match status" value="1"/>
</dbReference>
<dbReference type="SUPFAM" id="SSF53822">
    <property type="entry name" value="Periplasmic binding protein-like I"/>
    <property type="match status" value="1"/>
</dbReference>
<dbReference type="SMART" id="SM00354">
    <property type="entry name" value="HTH_LACI"/>
    <property type="match status" value="1"/>
</dbReference>
<reference evidence="5 6" key="1">
    <citation type="submission" date="2018-12" db="EMBL/GenBank/DDBJ databases">
        <authorList>
            <person name="Yang Y."/>
        </authorList>
    </citation>
    <scope>NUCLEOTIDE SEQUENCE [LARGE SCALE GENOMIC DNA]</scope>
    <source>
        <strain evidence="5 6">L-25-5w-1</strain>
    </source>
</reference>
<dbReference type="InterPro" id="IPR000843">
    <property type="entry name" value="HTH_LacI"/>
</dbReference>
<protein>
    <submittedName>
        <fullName evidence="5">LacI family DNA-binding transcriptional regulator</fullName>
    </submittedName>
</protein>
<dbReference type="PANTHER" id="PTHR30146">
    <property type="entry name" value="LACI-RELATED TRANSCRIPTIONAL REPRESSOR"/>
    <property type="match status" value="1"/>
</dbReference>
<dbReference type="AlphaFoldDB" id="A0A431VFF3"/>
<evidence type="ECO:0000259" key="4">
    <source>
        <dbReference type="PROSITE" id="PS50932"/>
    </source>
</evidence>
<dbReference type="CDD" id="cd06289">
    <property type="entry name" value="PBP1_MalI-like"/>
    <property type="match status" value="1"/>
</dbReference>
<evidence type="ECO:0000256" key="3">
    <source>
        <dbReference type="ARBA" id="ARBA00023163"/>
    </source>
</evidence>
<dbReference type="SUPFAM" id="SSF47413">
    <property type="entry name" value="lambda repressor-like DNA-binding domains"/>
    <property type="match status" value="1"/>
</dbReference>
<name>A0A431VFF3_9PROT</name>
<gene>
    <name evidence="5" type="ORF">EJ903_14550</name>
</gene>
<feature type="domain" description="HTH lacI-type" evidence="4">
    <location>
        <begin position="8"/>
        <end position="62"/>
    </location>
</feature>
<keyword evidence="6" id="KW-1185">Reference proteome</keyword>
<sequence>MSSPTRKVTMIDIAHEAGVSKSTVSLVLQGSELVKDDTRDRVLAAMDRLGYVYNRGAANLRRKTSEVLGMVINDLTNPFFAEIAVGIERALQTAGFIPLLANTGEDPSRQARVMQAMREHGAAGFLFCPAIGTDEGFAHEIMSWRLPIVTVMRRIPGVDFRSVAPDNVGGARLATEHLIGLGHRRIAFLGGRPGMVVMEDRCQGYQAALAAAGLPADPGLIVEERPNRDGGLAGVGALLSIADPPTAVLCFNDAVAFGALHGLWERGLQAGRDLAVVGFDDIANAAHTTPPLTTVAVSCRTLGERAAHLLLSELRGEPTGDHIGEVRLVVRASSGPPGQDRYRPNT</sequence>
<dbReference type="CDD" id="cd01392">
    <property type="entry name" value="HTH_LacI"/>
    <property type="match status" value="1"/>
</dbReference>
<comment type="caution">
    <text evidence="5">The sequence shown here is derived from an EMBL/GenBank/DDBJ whole genome shotgun (WGS) entry which is preliminary data.</text>
</comment>
<keyword evidence="1" id="KW-0805">Transcription regulation</keyword>
<dbReference type="GO" id="GO:0000976">
    <property type="term" value="F:transcription cis-regulatory region binding"/>
    <property type="evidence" value="ECO:0007669"/>
    <property type="project" value="TreeGrafter"/>
</dbReference>
<dbReference type="Pfam" id="PF00356">
    <property type="entry name" value="LacI"/>
    <property type="match status" value="1"/>
</dbReference>
<dbReference type="PROSITE" id="PS50932">
    <property type="entry name" value="HTH_LACI_2"/>
    <property type="match status" value="1"/>
</dbReference>
<proteinExistence type="predicted"/>
<evidence type="ECO:0000256" key="1">
    <source>
        <dbReference type="ARBA" id="ARBA00023015"/>
    </source>
</evidence>
<dbReference type="RefSeq" id="WP_126616671.1">
    <property type="nucleotide sequence ID" value="NZ_JBHUCY010000038.1"/>
</dbReference>
<dbReference type="InterPro" id="IPR028082">
    <property type="entry name" value="Peripla_BP_I"/>
</dbReference>
<evidence type="ECO:0000256" key="2">
    <source>
        <dbReference type="ARBA" id="ARBA00023125"/>
    </source>
</evidence>
<evidence type="ECO:0000313" key="5">
    <source>
        <dbReference type="EMBL" id="RTR18856.1"/>
    </source>
</evidence>
<accession>A0A431VFF3</accession>
<dbReference type="EMBL" id="RXMA01000013">
    <property type="protein sequence ID" value="RTR18856.1"/>
    <property type="molecule type" value="Genomic_DNA"/>
</dbReference>
<dbReference type="PROSITE" id="PS00356">
    <property type="entry name" value="HTH_LACI_1"/>
    <property type="match status" value="1"/>
</dbReference>